<dbReference type="Pfam" id="PF01817">
    <property type="entry name" value="CM_2"/>
    <property type="match status" value="1"/>
</dbReference>
<dbReference type="PROSITE" id="PS51168">
    <property type="entry name" value="CHORISMATE_MUT_2"/>
    <property type="match status" value="1"/>
</dbReference>
<organism evidence="4 5">
    <name type="scientific">Porphyromonas cangingivalis</name>
    <dbReference type="NCBI Taxonomy" id="36874"/>
    <lineage>
        <taxon>Bacteria</taxon>
        <taxon>Pseudomonadati</taxon>
        <taxon>Bacteroidota</taxon>
        <taxon>Bacteroidia</taxon>
        <taxon>Bacteroidales</taxon>
        <taxon>Porphyromonadaceae</taxon>
        <taxon>Porphyromonas</taxon>
    </lineage>
</organism>
<dbReference type="PANTHER" id="PTHR43018">
    <property type="entry name" value="PHOSPHO-2-DEHYDRO-3-DEOXYHEPTONATE ALDOLASE"/>
    <property type="match status" value="1"/>
</dbReference>
<proteinExistence type="predicted"/>
<keyword evidence="2" id="KW-0808">Transferase</keyword>
<dbReference type="Proteomes" id="UP000189956">
    <property type="component" value="Unassembled WGS sequence"/>
</dbReference>
<dbReference type="SMART" id="SM00830">
    <property type="entry name" value="CM_2"/>
    <property type="match status" value="1"/>
</dbReference>
<dbReference type="InterPro" id="IPR013785">
    <property type="entry name" value="Aldolase_TIM"/>
</dbReference>
<evidence type="ECO:0000256" key="1">
    <source>
        <dbReference type="ARBA" id="ARBA00012404"/>
    </source>
</evidence>
<dbReference type="Gene3D" id="3.20.20.70">
    <property type="entry name" value="Aldolase class I"/>
    <property type="match status" value="1"/>
</dbReference>
<dbReference type="SUPFAM" id="SSF51569">
    <property type="entry name" value="Aldolase"/>
    <property type="match status" value="1"/>
</dbReference>
<sequence>MTSFVRHQHSDKLIRTIRHKITELMDAKITPLSLSPLFPDLEDHKPLIISGPCSAETREQILLSARGIAEAGVRVFRAGVWKPRTYPGGFEGIGEDALKWLVEAREETGLKIGVEVASPSHVRAALAHKVDMVWIGARTTSNPFTLDEIAQELQGHDIAVMVKNPIAPDMHLWLGAIQRLNSYGLTRLAAIHRGFGPGHKTHYRNLPMWKIPTRMRQLYPRLPFFCDPSHITGDRTLIAEVAQEAMDRCYEGLFIEAHCSPSEAWSDAAQQITPLRLKEIISGLKIGDCNPCLGEDIERLRQRIDEIDDEILRLLGERAGVSDEIGHWKSTNSKTAFQSERYQSMMMDRERRAERYGVSPELARDIFDLIHDASLKQQSEIIG</sequence>
<accession>A0A1T4LKI2</accession>
<feature type="domain" description="Chorismate mutase" evidence="3">
    <location>
        <begin position="291"/>
        <end position="382"/>
    </location>
</feature>
<dbReference type="Gene3D" id="1.20.59.10">
    <property type="entry name" value="Chorismate mutase"/>
    <property type="match status" value="1"/>
</dbReference>
<reference evidence="4 5" key="1">
    <citation type="submission" date="2017-02" db="EMBL/GenBank/DDBJ databases">
        <authorList>
            <person name="Peterson S.W."/>
        </authorList>
    </citation>
    <scope>NUCLEOTIDE SEQUENCE [LARGE SCALE GENOMIC DNA]</scope>
    <source>
        <strain evidence="4 5">ATCC 700135</strain>
    </source>
</reference>
<dbReference type="Pfam" id="PF00793">
    <property type="entry name" value="DAHP_synth_1"/>
    <property type="match status" value="1"/>
</dbReference>
<dbReference type="GO" id="GO:0016740">
    <property type="term" value="F:transferase activity"/>
    <property type="evidence" value="ECO:0007669"/>
    <property type="project" value="UniProtKB-KW"/>
</dbReference>
<evidence type="ECO:0000313" key="4">
    <source>
        <dbReference type="EMBL" id="SJZ55262.1"/>
    </source>
</evidence>
<dbReference type="InterPro" id="IPR036979">
    <property type="entry name" value="CM_dom_sf"/>
</dbReference>
<dbReference type="InterPro" id="IPR006218">
    <property type="entry name" value="DAHP1/KDSA"/>
</dbReference>
<dbReference type="AlphaFoldDB" id="A0A1T4LKI2"/>
<evidence type="ECO:0000313" key="5">
    <source>
        <dbReference type="Proteomes" id="UP000189956"/>
    </source>
</evidence>
<dbReference type="EC" id="5.4.99.5" evidence="1"/>
<evidence type="ECO:0000256" key="2">
    <source>
        <dbReference type="ARBA" id="ARBA00022679"/>
    </source>
</evidence>
<name>A0A1T4LKI2_PORCN</name>
<dbReference type="GO" id="GO:0004106">
    <property type="term" value="F:chorismate mutase activity"/>
    <property type="evidence" value="ECO:0007669"/>
    <property type="project" value="UniProtKB-EC"/>
</dbReference>
<dbReference type="GO" id="GO:0046417">
    <property type="term" value="P:chorismate metabolic process"/>
    <property type="evidence" value="ECO:0007669"/>
    <property type="project" value="InterPro"/>
</dbReference>
<gene>
    <name evidence="4" type="ORF">SAMN02745205_01175</name>
</gene>
<dbReference type="InterPro" id="IPR002701">
    <property type="entry name" value="CM_II_prokaryot"/>
</dbReference>
<protein>
    <recommendedName>
        <fullName evidence="1">chorismate mutase</fullName>
        <ecNumber evidence="1">5.4.99.5</ecNumber>
    </recommendedName>
</protein>
<dbReference type="InterPro" id="IPR036263">
    <property type="entry name" value="Chorismate_II_sf"/>
</dbReference>
<evidence type="ECO:0000259" key="3">
    <source>
        <dbReference type="PROSITE" id="PS51168"/>
    </source>
</evidence>
<dbReference type="InterPro" id="IPR052899">
    <property type="entry name" value="Class-I_DAHP_synthase"/>
</dbReference>
<dbReference type="SUPFAM" id="SSF48600">
    <property type="entry name" value="Chorismate mutase II"/>
    <property type="match status" value="1"/>
</dbReference>
<dbReference type="PANTHER" id="PTHR43018:SF1">
    <property type="entry name" value="PROTEIN AROA(G)"/>
    <property type="match status" value="1"/>
</dbReference>
<dbReference type="EMBL" id="FUWL01000008">
    <property type="protein sequence ID" value="SJZ55262.1"/>
    <property type="molecule type" value="Genomic_DNA"/>
</dbReference>